<dbReference type="EMBL" id="JPKZ01000505">
    <property type="protein sequence ID" value="KHN86944.1"/>
    <property type="molecule type" value="Genomic_DNA"/>
</dbReference>
<dbReference type="Proteomes" id="UP000031036">
    <property type="component" value="Unassembled WGS sequence"/>
</dbReference>
<keyword evidence="1" id="KW-0547">Nucleotide-binding</keyword>
<dbReference type="AlphaFoldDB" id="A0A0B2VZU3"/>
<proteinExistence type="predicted"/>
<evidence type="ECO:0000313" key="4">
    <source>
        <dbReference type="EMBL" id="KHN86944.1"/>
    </source>
</evidence>
<keyword evidence="4" id="KW-0418">Kinase</keyword>
<feature type="domain" description="Protein kinase" evidence="3">
    <location>
        <begin position="22"/>
        <end position="442"/>
    </location>
</feature>
<feature type="binding site" evidence="1">
    <location>
        <position position="49"/>
    </location>
    <ligand>
        <name>ATP</name>
        <dbReference type="ChEBI" id="CHEBI:30616"/>
    </ligand>
</feature>
<protein>
    <submittedName>
        <fullName evidence="4">Putative serine/threonine-protein kinase</fullName>
    </submittedName>
</protein>
<evidence type="ECO:0000313" key="5">
    <source>
        <dbReference type="Proteomes" id="UP000031036"/>
    </source>
</evidence>
<dbReference type="GO" id="GO:0005524">
    <property type="term" value="F:ATP binding"/>
    <property type="evidence" value="ECO:0007669"/>
    <property type="project" value="UniProtKB-UniRule"/>
</dbReference>
<sequence length="494" mass="57026">MVEEKDRLPKVDGEVKSESCVYKLLSIIGEGGYGIVFESFNSERRVAVKAEKYSRSMLHIEARVMRAAAHRRCRHICHLFDYGIARPDYVFIVMTLLGKDLHKLCKEQYDRRFSLSTAVRVGIECLSAIEELHRCLYARSAAARPHPIVTKRQHRISTCTFDDNEGIARPDYVFIVMTLLGKDLHKLCKEQYDRRFSLSTAVRVGIECLSAIEELHRCGYLSRDIKPGNFAVGLREYHQHKTIFLLDFGLAKKYLDKNGNHYASRGEVGWRGTNRYGSLKAHQRLDLARRDDLESWFYLLVEITCGSLPWRHVTVIQNGNHYASRGEVGWRGTNRYGSLKAHQRLDLARRDDLESWFYLLVEITCGSLPWRHVTDRAGVQAAKFMSRDAGRVQFLHNCPRQYDEILTMIDTLAFPDEPRYEQIRRLLDEVRKEHGIRMHGHFDWDEEGTSTRSSTLTNSASDEPDEVAIKEDANTAKVNDNARDKEINEIARES</sequence>
<comment type="caution">
    <text evidence="4">The sequence shown here is derived from an EMBL/GenBank/DDBJ whole genome shotgun (WGS) entry which is preliminary data.</text>
</comment>
<dbReference type="SMART" id="SM00220">
    <property type="entry name" value="S_TKc"/>
    <property type="match status" value="1"/>
</dbReference>
<evidence type="ECO:0000256" key="2">
    <source>
        <dbReference type="SAM" id="MobiDB-lite"/>
    </source>
</evidence>
<dbReference type="OrthoDB" id="2687620at2759"/>
<organism evidence="4 5">
    <name type="scientific">Toxocara canis</name>
    <name type="common">Canine roundworm</name>
    <dbReference type="NCBI Taxonomy" id="6265"/>
    <lineage>
        <taxon>Eukaryota</taxon>
        <taxon>Metazoa</taxon>
        <taxon>Ecdysozoa</taxon>
        <taxon>Nematoda</taxon>
        <taxon>Chromadorea</taxon>
        <taxon>Rhabditida</taxon>
        <taxon>Spirurina</taxon>
        <taxon>Ascaridomorpha</taxon>
        <taxon>Ascaridoidea</taxon>
        <taxon>Toxocaridae</taxon>
        <taxon>Toxocara</taxon>
    </lineage>
</organism>
<keyword evidence="5" id="KW-1185">Reference proteome</keyword>
<feature type="region of interest" description="Disordered" evidence="2">
    <location>
        <begin position="441"/>
        <end position="494"/>
    </location>
</feature>
<dbReference type="InterPro" id="IPR017441">
    <property type="entry name" value="Protein_kinase_ATP_BS"/>
</dbReference>
<dbReference type="GO" id="GO:0004672">
    <property type="term" value="F:protein kinase activity"/>
    <property type="evidence" value="ECO:0007669"/>
    <property type="project" value="InterPro"/>
</dbReference>
<dbReference type="InterPro" id="IPR050235">
    <property type="entry name" value="CK1_Ser-Thr_kinase"/>
</dbReference>
<dbReference type="Pfam" id="PF00069">
    <property type="entry name" value="Pkinase"/>
    <property type="match status" value="1"/>
</dbReference>
<dbReference type="STRING" id="6265.A0A0B2VZU3"/>
<evidence type="ECO:0000256" key="1">
    <source>
        <dbReference type="PROSITE-ProRule" id="PRU10141"/>
    </source>
</evidence>
<evidence type="ECO:0000259" key="3">
    <source>
        <dbReference type="PROSITE" id="PS50011"/>
    </source>
</evidence>
<gene>
    <name evidence="4" type="ORF">Tcan_14805</name>
</gene>
<dbReference type="InterPro" id="IPR011009">
    <property type="entry name" value="Kinase-like_dom_sf"/>
</dbReference>
<keyword evidence="4" id="KW-0808">Transferase</keyword>
<feature type="compositionally biased region" description="Basic and acidic residues" evidence="2">
    <location>
        <begin position="467"/>
        <end position="494"/>
    </location>
</feature>
<keyword evidence="1" id="KW-0067">ATP-binding</keyword>
<dbReference type="PROSITE" id="PS00107">
    <property type="entry name" value="PROTEIN_KINASE_ATP"/>
    <property type="match status" value="1"/>
</dbReference>
<accession>A0A0B2VZU3</accession>
<dbReference type="InterPro" id="IPR000719">
    <property type="entry name" value="Prot_kinase_dom"/>
</dbReference>
<dbReference type="SUPFAM" id="SSF56112">
    <property type="entry name" value="Protein kinase-like (PK-like)"/>
    <property type="match status" value="3"/>
</dbReference>
<dbReference type="Gene3D" id="1.10.510.10">
    <property type="entry name" value="Transferase(Phosphotransferase) domain 1"/>
    <property type="match status" value="3"/>
</dbReference>
<feature type="compositionally biased region" description="Polar residues" evidence="2">
    <location>
        <begin position="450"/>
        <end position="461"/>
    </location>
</feature>
<name>A0A0B2VZU3_TOXCA</name>
<dbReference type="PANTHER" id="PTHR11909">
    <property type="entry name" value="CASEIN KINASE-RELATED"/>
    <property type="match status" value="1"/>
</dbReference>
<reference evidence="4 5" key="1">
    <citation type="submission" date="2014-11" db="EMBL/GenBank/DDBJ databases">
        <title>Genetic blueprint of the zoonotic pathogen Toxocara canis.</title>
        <authorList>
            <person name="Zhu X.-Q."/>
            <person name="Korhonen P.K."/>
            <person name="Cai H."/>
            <person name="Young N.D."/>
            <person name="Nejsum P."/>
            <person name="von Samson-Himmelstjerna G."/>
            <person name="Boag P.R."/>
            <person name="Tan P."/>
            <person name="Li Q."/>
            <person name="Min J."/>
            <person name="Yang Y."/>
            <person name="Wang X."/>
            <person name="Fang X."/>
            <person name="Hall R.S."/>
            <person name="Hofmann A."/>
            <person name="Sternberg P.W."/>
            <person name="Jex A.R."/>
            <person name="Gasser R.B."/>
        </authorList>
    </citation>
    <scope>NUCLEOTIDE SEQUENCE [LARGE SCALE GENOMIC DNA]</scope>
    <source>
        <strain evidence="4">PN_DK_2014</strain>
    </source>
</reference>
<dbReference type="PROSITE" id="PS50011">
    <property type="entry name" value="PROTEIN_KINASE_DOM"/>
    <property type="match status" value="1"/>
</dbReference>